<protein>
    <recommendedName>
        <fullName evidence="1">Transketolase N-terminal domain-containing protein</fullName>
    </recommendedName>
</protein>
<dbReference type="AlphaFoldDB" id="A0A7X3MG94"/>
<dbReference type="EMBL" id="WUQX01000001">
    <property type="protein sequence ID" value="MXP75858.1"/>
    <property type="molecule type" value="Genomic_DNA"/>
</dbReference>
<name>A0A7X3MG94_9FIRM</name>
<dbReference type="Proteomes" id="UP000460412">
    <property type="component" value="Unassembled WGS sequence"/>
</dbReference>
<reference evidence="2 3" key="1">
    <citation type="submission" date="2019-12" db="EMBL/GenBank/DDBJ databases">
        <title>Sporaefaciens musculi gen. nov., sp. nov., a novel bacterium isolated from the caecum of an obese mouse.</title>
        <authorList>
            <person name="Rasmussen T.S."/>
            <person name="Streidl T."/>
            <person name="Hitch T.C.A."/>
            <person name="Wortmann E."/>
            <person name="Deptula P."/>
            <person name="Hansen M."/>
            <person name="Nielsen D.S."/>
            <person name="Clavel T."/>
            <person name="Vogensen F.K."/>
        </authorList>
    </citation>
    <scope>NUCLEOTIDE SEQUENCE [LARGE SCALE GENOMIC DNA]</scope>
    <source>
        <strain evidence="2 3">WCA-9-b2</strain>
    </source>
</reference>
<dbReference type="Pfam" id="PF00456">
    <property type="entry name" value="Transketolase_N"/>
    <property type="match status" value="1"/>
</dbReference>
<evidence type="ECO:0000313" key="2">
    <source>
        <dbReference type="EMBL" id="MXP75858.1"/>
    </source>
</evidence>
<dbReference type="RefSeq" id="WP_159751045.1">
    <property type="nucleotide sequence ID" value="NZ_CASZNZ010000039.1"/>
</dbReference>
<proteinExistence type="predicted"/>
<dbReference type="InterPro" id="IPR005474">
    <property type="entry name" value="Transketolase_N"/>
</dbReference>
<gene>
    <name evidence="2" type="ORF">GN277_10835</name>
</gene>
<feature type="domain" description="Transketolase N-terminal" evidence="1">
    <location>
        <begin position="17"/>
        <end position="253"/>
    </location>
</feature>
<dbReference type="PANTHER" id="PTHR47514">
    <property type="entry name" value="TRANSKETOLASE N-TERMINAL SECTION-RELATED"/>
    <property type="match status" value="1"/>
</dbReference>
<evidence type="ECO:0000259" key="1">
    <source>
        <dbReference type="Pfam" id="PF00456"/>
    </source>
</evidence>
<comment type="caution">
    <text evidence="2">The sequence shown here is derived from an EMBL/GenBank/DDBJ whole genome shotgun (WGS) entry which is preliminary data.</text>
</comment>
<evidence type="ECO:0000313" key="3">
    <source>
        <dbReference type="Proteomes" id="UP000460412"/>
    </source>
</evidence>
<accession>A0A7X3MG94</accession>
<dbReference type="Gene3D" id="3.40.50.970">
    <property type="match status" value="1"/>
</dbReference>
<dbReference type="InterPro" id="IPR029061">
    <property type="entry name" value="THDP-binding"/>
</dbReference>
<dbReference type="PANTHER" id="PTHR47514:SF2">
    <property type="entry name" value="TRANSKETOLASE"/>
    <property type="match status" value="1"/>
</dbReference>
<organism evidence="2 3">
    <name type="scientific">Sporofaciens musculi</name>
    <dbReference type="NCBI Taxonomy" id="2681861"/>
    <lineage>
        <taxon>Bacteria</taxon>
        <taxon>Bacillati</taxon>
        <taxon>Bacillota</taxon>
        <taxon>Clostridia</taxon>
        <taxon>Lachnospirales</taxon>
        <taxon>Lachnospiraceae</taxon>
        <taxon>Sporofaciens</taxon>
    </lineage>
</organism>
<dbReference type="SUPFAM" id="SSF52518">
    <property type="entry name" value="Thiamin diphosphate-binding fold (THDP-binding)"/>
    <property type="match status" value="1"/>
</dbReference>
<keyword evidence="3" id="KW-1185">Reference proteome</keyword>
<sequence>MNDISRKLRKEALYLSHQCQDGNLQSVFSCLDIIWTLYDKVMNWEPTRAEDPDRDFFIISKGQATLALYPVLIEKGFFDMDELGKEIGAFHSRYCIQTDLTKFDGGIENNAGSLGHGLPFAVGIANANKIKKSPSQVYVLCGDGEFCEGTMWEACILASTHQLDNLCVIIDDNASVGAMVNMQNMDQRLKAFGFDTMAVNGHDHKELKEVFLKLRGMKNKRPKAVIAKTVRGYGSDTMTQHDIWFHKAPNAEELEMLQKEVDSF</sequence>